<keyword evidence="2" id="KW-0812">Transmembrane</keyword>
<feature type="region of interest" description="Disordered" evidence="1">
    <location>
        <begin position="461"/>
        <end position="498"/>
    </location>
</feature>
<name>A0ABV3DBP9_9ACTN</name>
<dbReference type="Proteomes" id="UP001551482">
    <property type="component" value="Unassembled WGS sequence"/>
</dbReference>
<evidence type="ECO:0000259" key="3">
    <source>
        <dbReference type="Pfam" id="PF03703"/>
    </source>
</evidence>
<evidence type="ECO:0000313" key="5">
    <source>
        <dbReference type="Proteomes" id="UP001551482"/>
    </source>
</evidence>
<protein>
    <submittedName>
        <fullName evidence="4">PH domain-containing protein</fullName>
    </submittedName>
</protein>
<comment type="caution">
    <text evidence="4">The sequence shown here is derived from an EMBL/GenBank/DDBJ whole genome shotgun (WGS) entry which is preliminary data.</text>
</comment>
<dbReference type="PIRSF" id="PIRSF026631">
    <property type="entry name" value="UCP026631"/>
    <property type="match status" value="1"/>
</dbReference>
<feature type="transmembrane region" description="Helical" evidence="2">
    <location>
        <begin position="256"/>
        <end position="276"/>
    </location>
</feature>
<dbReference type="InterPro" id="IPR014529">
    <property type="entry name" value="UCP026631"/>
</dbReference>
<feature type="compositionally biased region" description="Basic and acidic residues" evidence="1">
    <location>
        <begin position="1"/>
        <end position="10"/>
    </location>
</feature>
<accession>A0ABV3DBP9</accession>
<organism evidence="4 5">
    <name type="scientific">Streptodolium elevatio</name>
    <dbReference type="NCBI Taxonomy" id="3157996"/>
    <lineage>
        <taxon>Bacteria</taxon>
        <taxon>Bacillati</taxon>
        <taxon>Actinomycetota</taxon>
        <taxon>Actinomycetes</taxon>
        <taxon>Kitasatosporales</taxon>
        <taxon>Streptomycetaceae</taxon>
        <taxon>Streptodolium</taxon>
    </lineage>
</organism>
<gene>
    <name evidence="4" type="ORF">AB0C36_06665</name>
</gene>
<feature type="domain" description="YdbS-like PH" evidence="3">
    <location>
        <begin position="281"/>
        <end position="337"/>
    </location>
</feature>
<evidence type="ECO:0000256" key="2">
    <source>
        <dbReference type="SAM" id="Phobius"/>
    </source>
</evidence>
<feature type="domain" description="YdbS-like PH" evidence="3">
    <location>
        <begin position="399"/>
        <end position="467"/>
    </location>
</feature>
<keyword evidence="5" id="KW-1185">Reference proteome</keyword>
<sequence>MTIDHPERGTARPGPPSPAVPSDRPDRPGRPDPQDSADSTHDAHGTHDTQSPHGAHGSDSAQPRRLHPLTPVAKGWKAMAVVIAIFGQHAARTQETRLGVMVAGSVFLGALLWGLLSWAFTVYRIEDDDLRIDSGVLFRRTRHVHLGRLQAVDVVRPFIARLLGLAELKLQVAGGDSAEGSLAYVRESDASLLRAELLARAAGVRPDAGEAPEHPLVVVPMPVLIGSVLLSFAAWAFLVPTVGLVVAGVVMGNEALLLGFIPLFIAAWQFTAGRVLRYFDFTLSESPDGLRLAHGLIEHRHQTVPPGRVQAVRIVQPLLWRWKGWVRVEVNVAGYGAQEDGTDHHESTLLPVAPREVALGVLGRILPGVDVGSVPLTPVPKRARWHSPVRRRRMFCGADDRVFVVRRGVFQRETDVIPHAKVQSVRRTQGPIERLLGLATVHLDSTPGPVRVTAQLRDADEASQLVDEQAERSRIGRRGEGPHRWSAHSGGSPERIDR</sequence>
<dbReference type="PANTHER" id="PTHR34473">
    <property type="entry name" value="UPF0699 TRANSMEMBRANE PROTEIN YDBS"/>
    <property type="match status" value="1"/>
</dbReference>
<dbReference type="EMBL" id="JBEZFP010000011">
    <property type="protein sequence ID" value="MEU8133175.1"/>
    <property type="molecule type" value="Genomic_DNA"/>
</dbReference>
<dbReference type="PANTHER" id="PTHR34473:SF2">
    <property type="entry name" value="UPF0699 TRANSMEMBRANE PROTEIN YDBT"/>
    <property type="match status" value="1"/>
</dbReference>
<feature type="compositionally biased region" description="Basic and acidic residues" evidence="1">
    <location>
        <begin position="23"/>
        <end position="47"/>
    </location>
</feature>
<keyword evidence="2" id="KW-1133">Transmembrane helix</keyword>
<reference evidence="4 5" key="1">
    <citation type="submission" date="2024-06" db="EMBL/GenBank/DDBJ databases">
        <title>The Natural Products Discovery Center: Release of the First 8490 Sequenced Strains for Exploring Actinobacteria Biosynthetic Diversity.</title>
        <authorList>
            <person name="Kalkreuter E."/>
            <person name="Kautsar S.A."/>
            <person name="Yang D."/>
            <person name="Bader C.D."/>
            <person name="Teijaro C.N."/>
            <person name="Fluegel L."/>
            <person name="Davis C.M."/>
            <person name="Simpson J.R."/>
            <person name="Lauterbach L."/>
            <person name="Steele A.D."/>
            <person name="Gui C."/>
            <person name="Meng S."/>
            <person name="Li G."/>
            <person name="Viehrig K."/>
            <person name="Ye F."/>
            <person name="Su P."/>
            <person name="Kiefer A.F."/>
            <person name="Nichols A."/>
            <person name="Cepeda A.J."/>
            <person name="Yan W."/>
            <person name="Fan B."/>
            <person name="Jiang Y."/>
            <person name="Adhikari A."/>
            <person name="Zheng C.-J."/>
            <person name="Schuster L."/>
            <person name="Cowan T.M."/>
            <person name="Smanski M.J."/>
            <person name="Chevrette M.G."/>
            <person name="De Carvalho L.P.S."/>
            <person name="Shen B."/>
        </authorList>
    </citation>
    <scope>NUCLEOTIDE SEQUENCE [LARGE SCALE GENOMIC DNA]</scope>
    <source>
        <strain evidence="4 5">NPDC048946</strain>
    </source>
</reference>
<feature type="domain" description="YdbS-like PH" evidence="3">
    <location>
        <begin position="118"/>
        <end position="195"/>
    </location>
</feature>
<dbReference type="InterPro" id="IPR005182">
    <property type="entry name" value="YdbS-like_PH"/>
</dbReference>
<feature type="transmembrane region" description="Helical" evidence="2">
    <location>
        <begin position="98"/>
        <end position="120"/>
    </location>
</feature>
<feature type="compositionally biased region" description="Basic and acidic residues" evidence="1">
    <location>
        <begin position="469"/>
        <end position="483"/>
    </location>
</feature>
<proteinExistence type="predicted"/>
<feature type="transmembrane region" description="Helical" evidence="2">
    <location>
        <begin position="223"/>
        <end position="249"/>
    </location>
</feature>
<evidence type="ECO:0000256" key="1">
    <source>
        <dbReference type="SAM" id="MobiDB-lite"/>
    </source>
</evidence>
<evidence type="ECO:0000313" key="4">
    <source>
        <dbReference type="EMBL" id="MEU8133175.1"/>
    </source>
</evidence>
<keyword evidence="2" id="KW-0472">Membrane</keyword>
<feature type="region of interest" description="Disordered" evidence="1">
    <location>
        <begin position="1"/>
        <end position="66"/>
    </location>
</feature>
<dbReference type="RefSeq" id="WP_358350207.1">
    <property type="nucleotide sequence ID" value="NZ_JBEZFP010000011.1"/>
</dbReference>
<dbReference type="Pfam" id="PF03703">
    <property type="entry name" value="bPH_2"/>
    <property type="match status" value="3"/>
</dbReference>